<feature type="compositionally biased region" description="Basic residues" evidence="2">
    <location>
        <begin position="632"/>
        <end position="641"/>
    </location>
</feature>
<dbReference type="SUPFAM" id="SSF56219">
    <property type="entry name" value="DNase I-like"/>
    <property type="match status" value="1"/>
</dbReference>
<evidence type="ECO:0000256" key="1">
    <source>
        <dbReference type="PROSITE-ProRule" id="PRU00176"/>
    </source>
</evidence>
<feature type="region of interest" description="Disordered" evidence="2">
    <location>
        <begin position="567"/>
        <end position="641"/>
    </location>
</feature>
<name>A0AAV5LDE1_9ROSI</name>
<dbReference type="InterPro" id="IPR026960">
    <property type="entry name" value="RVT-Znf"/>
</dbReference>
<keyword evidence="1" id="KW-0694">RNA-binding</keyword>
<sequence length="1674" mass="192846">MRESVRAIGWDSGYGHRARHRRTALGGEKIRFQERGRQWEGVDKRQLSWNGNRYEHREWEYDRGQQKEGNWSKHRQWGYDRGQYKQTTAFFFTNIPEDWSYSDMWRTFGKFRRVFDIYSPQRRSKNGRRFGFVRFLNVRNTRELENQLDQIKVDGLKLWVNLAKYPEGKVNEVTVRKIIPSKGTVHGKSYADVVRGQGGCGPVKIVEKILVRPMKHDEGNIRAHASQKQSKTEQVWKQKNKGEEWAGLEFNVKEEEFQWLQGCYVGIAHSVEIVPNLQEKLYMEGYFSCRLRAMGGKLVLMDGEDKDEIKDLVEGASEWLGQWFFEVKPWSPSMVTKERFVWMRCQGAPLHAWSPEFFEELALVWGKCICLDDSTSKKRRFDVARFLLSTSIMDTISVHRKVKVNGVIYELKFSEEELTNSLFSLKYDFKPSFNSDSKLDESWSDASDSSAGFDEDNGGAEIGGEAGEDISGRETFPSKERGSRLGEEESVDVVADSFEMDMKEDDAGERVDLGICVLGSKVQNFSNSNPAASLGSYGLGTQPNSDPLNGHATKGIWVGEGRSKEYWAGGRRNESPQKGIEVRPDRGVKEKHSSEKVEKKGTMVLENGSSCNSERGCSEGGREVVSGAAQKKDRKKRKKRSKSCTSIYQKSILLGFMKQKKKNRGRCGARQSEEEAVPVFLPSTSNSIAGGSVGDNGIQNCNRLLKEAPNKLIANDIWEFAKKIGAVAEEEDSVIKKLEEMERRDRSTKEKESLKGPNKDQKETKKSGIDRKFCSLLWGSDEFEYVAKDPTGLSGAGKRSLWEDLKDLVLQTRGLWCLVGDFNTVKNVEEKVGSKVITIEMREFNNFIMESELIDIPLVGRKYTWYHSSGKLMSRIDRFLMSEEWLNKWGEATQWGLTRTVSDHCPILLRHQKVNWGPKPFRFFDVWLEQEGCREVIREAWRRKRIHGWAGFRIKEKLKNTKEAVKKWSRNFALEIERRITEATAEISQLDQKSRKAWLVKGDANTKVFHNCVKGRWKRNEINSIHVKGVQITKADKLKEEIASFFEETFTEEKWRRPVVEGLQFKQISPANNVFLTAPFFEEEIKTAAAKKGFLEGVEVGNKGFKVTHLQYADDTLMFGTATDENVWAMKSILRTFKLISRLKINFNKSQLIGIGVKDEWLEKMAWILCCKKGSLPFKYLGIPIGGRSGKLSLWKPVLEGVTKKLSAWKGRYLSLGGRITLINLVLSSLPVFWMSVYMISKGTILLLDKIRRRFLWGGVEGGKKINWVRWDKVCRDKDQGGLGVKDLRKFNLALLGKWWGRLVNDEEGLWKKVLLQKYGREGEPRYNWLRDGNGFGSRWWRDICRLNVIDKDNGGWLAKGLNIKIGEGGSVKFWWDDWSGKGLLANKYLRLYLISAGKDNLVSQMGRWLDGSWIWNLQWRRRLYSWEVLEEAEILKEIQETTIMKGKTDVWEWVHSNNGVYTTKSAYKALTMEIQRDQPGVNLQKVWIAIVPSKVSAFSWQLLQDKIPTKANLFKRGIIQNMEECKCEFCGYQMEETSHIFTHCKVAYDLWNACFRWWGIRTALDREGSKVFQQHSSGLKVAEIREGWRCIWLVVVWTVWLARNDSIFKGKEADKCRLLELVQLRSFSWKNVGRKAVFFLGLIGSRTRYLALETLQLEKGQTGGQNLSKQWIP</sequence>
<evidence type="ECO:0000313" key="4">
    <source>
        <dbReference type="EMBL" id="GKV35275.1"/>
    </source>
</evidence>
<reference evidence="4 5" key="1">
    <citation type="journal article" date="2021" name="Commun. Biol.">
        <title>The genome of Shorea leprosula (Dipterocarpaceae) highlights the ecological relevance of drought in aseasonal tropical rainforests.</title>
        <authorList>
            <person name="Ng K.K.S."/>
            <person name="Kobayashi M.J."/>
            <person name="Fawcett J.A."/>
            <person name="Hatakeyama M."/>
            <person name="Paape T."/>
            <person name="Ng C.H."/>
            <person name="Ang C.C."/>
            <person name="Tnah L.H."/>
            <person name="Lee C.T."/>
            <person name="Nishiyama T."/>
            <person name="Sese J."/>
            <person name="O'Brien M.J."/>
            <person name="Copetti D."/>
            <person name="Mohd Noor M.I."/>
            <person name="Ong R.C."/>
            <person name="Putra M."/>
            <person name="Sireger I.Z."/>
            <person name="Indrioko S."/>
            <person name="Kosugi Y."/>
            <person name="Izuno A."/>
            <person name="Isagi Y."/>
            <person name="Lee S.L."/>
            <person name="Shimizu K.K."/>
        </authorList>
    </citation>
    <scope>NUCLEOTIDE SEQUENCE [LARGE SCALE GENOMIC DNA]</scope>
    <source>
        <strain evidence="4">214</strain>
    </source>
</reference>
<dbReference type="GO" id="GO:0003723">
    <property type="term" value="F:RNA binding"/>
    <property type="evidence" value="ECO:0007669"/>
    <property type="project" value="UniProtKB-UniRule"/>
</dbReference>
<evidence type="ECO:0000256" key="2">
    <source>
        <dbReference type="SAM" id="MobiDB-lite"/>
    </source>
</evidence>
<accession>A0AAV5LDE1</accession>
<proteinExistence type="predicted"/>
<dbReference type="PANTHER" id="PTHR33116">
    <property type="entry name" value="REVERSE TRANSCRIPTASE ZINC-BINDING DOMAIN-CONTAINING PROTEIN-RELATED-RELATED"/>
    <property type="match status" value="1"/>
</dbReference>
<feature type="domain" description="RRM" evidence="3">
    <location>
        <begin position="88"/>
        <end position="165"/>
    </location>
</feature>
<dbReference type="EMBL" id="BPVZ01000110">
    <property type="protein sequence ID" value="GKV35275.1"/>
    <property type="molecule type" value="Genomic_DNA"/>
</dbReference>
<dbReference type="InterPro" id="IPR036691">
    <property type="entry name" value="Endo/exonu/phosph_ase_sf"/>
</dbReference>
<dbReference type="PANTHER" id="PTHR33116:SF78">
    <property type="entry name" value="OS12G0587133 PROTEIN"/>
    <property type="match status" value="1"/>
</dbReference>
<gene>
    <name evidence="4" type="ORF">SLEP1_g43574</name>
</gene>
<feature type="compositionally biased region" description="Basic and acidic residues" evidence="2">
    <location>
        <begin position="567"/>
        <end position="601"/>
    </location>
</feature>
<dbReference type="InterPro" id="IPR000504">
    <property type="entry name" value="RRM_dom"/>
</dbReference>
<dbReference type="Pfam" id="PF00076">
    <property type="entry name" value="RRM_1"/>
    <property type="match status" value="1"/>
</dbReference>
<dbReference type="PROSITE" id="PS50102">
    <property type="entry name" value="RRM"/>
    <property type="match status" value="1"/>
</dbReference>
<dbReference type="InterPro" id="IPR012677">
    <property type="entry name" value="Nucleotide-bd_a/b_plait_sf"/>
</dbReference>
<evidence type="ECO:0000313" key="5">
    <source>
        <dbReference type="Proteomes" id="UP001054252"/>
    </source>
</evidence>
<feature type="region of interest" description="Disordered" evidence="2">
    <location>
        <begin position="435"/>
        <end position="490"/>
    </location>
</feature>
<feature type="region of interest" description="Disordered" evidence="2">
    <location>
        <begin position="739"/>
        <end position="766"/>
    </location>
</feature>
<feature type="compositionally biased region" description="Basic and acidic residues" evidence="2">
    <location>
        <begin position="470"/>
        <end position="487"/>
    </location>
</feature>
<dbReference type="Gene3D" id="3.30.70.330">
    <property type="match status" value="1"/>
</dbReference>
<dbReference type="Pfam" id="PF13966">
    <property type="entry name" value="zf-RVT"/>
    <property type="match status" value="1"/>
</dbReference>
<comment type="caution">
    <text evidence="4">The sequence shown here is derived from an EMBL/GenBank/DDBJ whole genome shotgun (WGS) entry which is preliminary data.</text>
</comment>
<dbReference type="Proteomes" id="UP001054252">
    <property type="component" value="Unassembled WGS sequence"/>
</dbReference>
<organism evidence="4 5">
    <name type="scientific">Rubroshorea leprosula</name>
    <dbReference type="NCBI Taxonomy" id="152421"/>
    <lineage>
        <taxon>Eukaryota</taxon>
        <taxon>Viridiplantae</taxon>
        <taxon>Streptophyta</taxon>
        <taxon>Embryophyta</taxon>
        <taxon>Tracheophyta</taxon>
        <taxon>Spermatophyta</taxon>
        <taxon>Magnoliopsida</taxon>
        <taxon>eudicotyledons</taxon>
        <taxon>Gunneridae</taxon>
        <taxon>Pentapetalae</taxon>
        <taxon>rosids</taxon>
        <taxon>malvids</taxon>
        <taxon>Malvales</taxon>
        <taxon>Dipterocarpaceae</taxon>
        <taxon>Rubroshorea</taxon>
    </lineage>
</organism>
<dbReference type="InterPro" id="IPR035979">
    <property type="entry name" value="RBD_domain_sf"/>
</dbReference>
<protein>
    <recommendedName>
        <fullName evidence="3">RRM domain-containing protein</fullName>
    </recommendedName>
</protein>
<dbReference type="SUPFAM" id="SSF54928">
    <property type="entry name" value="RNA-binding domain, RBD"/>
    <property type="match status" value="1"/>
</dbReference>
<evidence type="ECO:0000259" key="3">
    <source>
        <dbReference type="PROSITE" id="PS50102"/>
    </source>
</evidence>
<keyword evidence="5" id="KW-1185">Reference proteome</keyword>
<dbReference type="Gene3D" id="3.60.10.10">
    <property type="entry name" value="Endonuclease/exonuclease/phosphatase"/>
    <property type="match status" value="1"/>
</dbReference>